<dbReference type="SUPFAM" id="SSF53474">
    <property type="entry name" value="alpha/beta-Hydrolases"/>
    <property type="match status" value="1"/>
</dbReference>
<evidence type="ECO:0000313" key="2">
    <source>
        <dbReference type="Proteomes" id="UP000619238"/>
    </source>
</evidence>
<organism evidence="1 2">
    <name type="scientific">Kordia aestuariivivens</name>
    <dbReference type="NCBI Taxonomy" id="2759037"/>
    <lineage>
        <taxon>Bacteria</taxon>
        <taxon>Pseudomonadati</taxon>
        <taxon>Bacteroidota</taxon>
        <taxon>Flavobacteriia</taxon>
        <taxon>Flavobacteriales</taxon>
        <taxon>Flavobacteriaceae</taxon>
        <taxon>Kordia</taxon>
    </lineage>
</organism>
<reference evidence="1 2" key="1">
    <citation type="submission" date="2020-07" db="EMBL/GenBank/DDBJ databases">
        <title>Description of Kordia aestuariivivens sp. nov., isolated from a tidal flat.</title>
        <authorList>
            <person name="Park S."/>
            <person name="Yoon J.-H."/>
        </authorList>
    </citation>
    <scope>NUCLEOTIDE SEQUENCE [LARGE SCALE GENOMIC DNA]</scope>
    <source>
        <strain evidence="1 2">YSTF-M3</strain>
    </source>
</reference>
<gene>
    <name evidence="1" type="ORF">H2O64_18830</name>
</gene>
<name>A0ABR7QDU6_9FLAO</name>
<evidence type="ECO:0008006" key="3">
    <source>
        <dbReference type="Google" id="ProtNLM"/>
    </source>
</evidence>
<dbReference type="RefSeq" id="WP_187563778.1">
    <property type="nucleotide sequence ID" value="NZ_JACGWS010000013.1"/>
</dbReference>
<protein>
    <recommendedName>
        <fullName evidence="3">Alpha/beta hydrolase</fullName>
    </recommendedName>
</protein>
<evidence type="ECO:0000313" key="1">
    <source>
        <dbReference type="EMBL" id="MBC8756736.1"/>
    </source>
</evidence>
<keyword evidence="2" id="KW-1185">Reference proteome</keyword>
<dbReference type="EMBL" id="JACGWS010000013">
    <property type="protein sequence ID" value="MBC8756736.1"/>
    <property type="molecule type" value="Genomic_DNA"/>
</dbReference>
<comment type="caution">
    <text evidence="1">The sequence shown here is derived from an EMBL/GenBank/DDBJ whole genome shotgun (WGS) entry which is preliminary data.</text>
</comment>
<proteinExistence type="predicted"/>
<dbReference type="Proteomes" id="UP000619238">
    <property type="component" value="Unassembled WGS sequence"/>
</dbReference>
<sequence length="90" mass="9869">MKKKLLYVFLIFALLIGIAGYILTIHVLPYAIVQPQKINLALTPQKLGLQGEKLTVNVEDSISLKGYYIQSNTSETKGIIILIHGVGGCK</sequence>
<accession>A0ABR7QDU6</accession>
<dbReference type="InterPro" id="IPR029058">
    <property type="entry name" value="AB_hydrolase_fold"/>
</dbReference>